<evidence type="ECO:0008006" key="3">
    <source>
        <dbReference type="Google" id="ProtNLM"/>
    </source>
</evidence>
<accession>A0A1M6MVE8</accession>
<reference evidence="1 2" key="1">
    <citation type="submission" date="2016-11" db="EMBL/GenBank/DDBJ databases">
        <authorList>
            <person name="Jaros S."/>
            <person name="Januszkiewicz K."/>
            <person name="Wedrychowicz H."/>
        </authorList>
    </citation>
    <scope>NUCLEOTIDE SEQUENCE [LARGE SCALE GENOMIC DNA]</scope>
    <source>
        <strain evidence="1 2">DSM 14916</strain>
    </source>
</reference>
<evidence type="ECO:0000313" key="2">
    <source>
        <dbReference type="Proteomes" id="UP000184387"/>
    </source>
</evidence>
<protein>
    <recommendedName>
        <fullName evidence="3">ACT domain-containing protein</fullName>
    </recommendedName>
</protein>
<dbReference type="RefSeq" id="WP_245818353.1">
    <property type="nucleotide sequence ID" value="NZ_FQZF01000023.1"/>
</dbReference>
<organism evidence="1 2">
    <name type="scientific">Muricoccus roseus</name>
    <dbReference type="NCBI Taxonomy" id="198092"/>
    <lineage>
        <taxon>Bacteria</taxon>
        <taxon>Pseudomonadati</taxon>
        <taxon>Pseudomonadota</taxon>
        <taxon>Alphaproteobacteria</taxon>
        <taxon>Acetobacterales</taxon>
        <taxon>Roseomonadaceae</taxon>
        <taxon>Muricoccus</taxon>
    </lineage>
</organism>
<proteinExistence type="predicted"/>
<dbReference type="AlphaFoldDB" id="A0A1M6MVE8"/>
<keyword evidence="2" id="KW-1185">Reference proteome</keyword>
<gene>
    <name evidence="1" type="ORF">SAMN02745194_03607</name>
</gene>
<evidence type="ECO:0000313" key="1">
    <source>
        <dbReference type="EMBL" id="SHJ87427.1"/>
    </source>
</evidence>
<name>A0A1M6MVE8_9PROT</name>
<dbReference type="EMBL" id="FQZF01000023">
    <property type="protein sequence ID" value="SHJ87427.1"/>
    <property type="molecule type" value="Genomic_DNA"/>
</dbReference>
<sequence>MFDAVPGAVLAPVSAALCPAAEEEGERVLCVRYLLKAEPSPGLLPRLLQPLAKRDLVPDRLRAGREGAAMRVEIAVTLPEGMVHLVAGNLRSVVGVVRLEVEHGRVTG</sequence>
<dbReference type="Proteomes" id="UP000184387">
    <property type="component" value="Unassembled WGS sequence"/>
</dbReference>